<name>A0A415D7R0_9FIRM</name>
<evidence type="ECO:0008006" key="3">
    <source>
        <dbReference type="Google" id="ProtNLM"/>
    </source>
</evidence>
<accession>A0A415D7R0</accession>
<comment type="caution">
    <text evidence="1">The sequence shown here is derived from an EMBL/GenBank/DDBJ whole genome shotgun (WGS) entry which is preliminary data.</text>
</comment>
<dbReference type="Proteomes" id="UP000285832">
    <property type="component" value="Unassembled WGS sequence"/>
</dbReference>
<proteinExistence type="predicted"/>
<evidence type="ECO:0000313" key="1">
    <source>
        <dbReference type="EMBL" id="RHJ62490.1"/>
    </source>
</evidence>
<reference evidence="1 2" key="1">
    <citation type="submission" date="2018-08" db="EMBL/GenBank/DDBJ databases">
        <title>A genome reference for cultivated species of the human gut microbiota.</title>
        <authorList>
            <person name="Zou Y."/>
            <person name="Xue W."/>
            <person name="Luo G."/>
        </authorList>
    </citation>
    <scope>NUCLEOTIDE SEQUENCE [LARGE SCALE GENOMIC DNA]</scope>
    <source>
        <strain evidence="1 2">AM09-9</strain>
    </source>
</reference>
<dbReference type="EMBL" id="QRMI01000009">
    <property type="protein sequence ID" value="RHJ62490.1"/>
    <property type="molecule type" value="Genomic_DNA"/>
</dbReference>
<organism evidence="1 2">
    <name type="scientific">[Ruminococcus] lactaris</name>
    <dbReference type="NCBI Taxonomy" id="46228"/>
    <lineage>
        <taxon>Bacteria</taxon>
        <taxon>Bacillati</taxon>
        <taxon>Bacillota</taxon>
        <taxon>Clostridia</taxon>
        <taxon>Lachnospirales</taxon>
        <taxon>Lachnospiraceae</taxon>
        <taxon>Mediterraneibacter</taxon>
    </lineage>
</organism>
<dbReference type="AlphaFoldDB" id="A0A415D7R0"/>
<dbReference type="RefSeq" id="WP_118278886.1">
    <property type="nucleotide sequence ID" value="NZ_JAQDJO010000009.1"/>
</dbReference>
<evidence type="ECO:0000313" key="2">
    <source>
        <dbReference type="Proteomes" id="UP000285832"/>
    </source>
</evidence>
<sequence>MDYKDYIKAEYCDAYVQERDNLADRLIEAKYNLLFLNMVYERDVAYRNSNDSTERFEIRIILRRIYITVAWELVLQIKAFTDDKEKDCLTVDKFKNNIFRYIKDEKKQEYYDSLGAIKKEIDRSTCDKLVARISEYRNKIVGHNMLDSPKLTFDIRDADFVISQYEKIFKVLNFQNESYVKRVADLDDEMASFITAYLDVVLPLN</sequence>
<gene>
    <name evidence="1" type="ORF">DW116_04945</name>
</gene>
<protein>
    <recommendedName>
        <fullName evidence="3">HEPN AbiU2-like domain-containing protein</fullName>
    </recommendedName>
</protein>